<evidence type="ECO:0000256" key="7">
    <source>
        <dbReference type="SAM" id="Phobius"/>
    </source>
</evidence>
<keyword evidence="2" id="KW-1003">Cell membrane</keyword>
<dbReference type="AlphaFoldDB" id="A0A6B2KU19"/>
<organism evidence="9 10">
    <name type="scientific">Crenobacter caeni</name>
    <dbReference type="NCBI Taxonomy" id="2705474"/>
    <lineage>
        <taxon>Bacteria</taxon>
        <taxon>Pseudomonadati</taxon>
        <taxon>Pseudomonadota</taxon>
        <taxon>Betaproteobacteria</taxon>
        <taxon>Neisseriales</taxon>
        <taxon>Neisseriaceae</taxon>
        <taxon>Crenobacter</taxon>
    </lineage>
</organism>
<dbReference type="GO" id="GO:0005886">
    <property type="term" value="C:plasma membrane"/>
    <property type="evidence" value="ECO:0007669"/>
    <property type="project" value="UniProtKB-SubCell"/>
</dbReference>
<evidence type="ECO:0000256" key="1">
    <source>
        <dbReference type="ARBA" id="ARBA00004651"/>
    </source>
</evidence>
<keyword evidence="3 9" id="KW-0808">Transferase</keyword>
<dbReference type="InterPro" id="IPR017850">
    <property type="entry name" value="Alkaline_phosphatase_core_sf"/>
</dbReference>
<keyword evidence="4 7" id="KW-0812">Transmembrane</keyword>
<feature type="domain" description="Sulfatase N-terminal" evidence="8">
    <location>
        <begin position="235"/>
        <end position="469"/>
    </location>
</feature>
<reference evidence="9 10" key="1">
    <citation type="submission" date="2020-02" db="EMBL/GenBank/DDBJ databases">
        <authorList>
            <person name="Yang Z."/>
        </authorList>
    </citation>
    <scope>NUCLEOTIDE SEQUENCE [LARGE SCALE GENOMIC DNA]</scope>
    <source>
        <strain evidence="9 10">HX-7-9</strain>
    </source>
</reference>
<name>A0A6B2KU19_9NEIS</name>
<protein>
    <submittedName>
        <fullName evidence="9">Lipid A phosphoethanolamine transferase</fullName>
    </submittedName>
</protein>
<evidence type="ECO:0000256" key="6">
    <source>
        <dbReference type="ARBA" id="ARBA00023136"/>
    </source>
</evidence>
<dbReference type="RefSeq" id="WP_163316660.1">
    <property type="nucleotide sequence ID" value="NZ_JAAGAA010000010.1"/>
</dbReference>
<comment type="subcellular location">
    <subcellularLocation>
        <location evidence="1">Cell membrane</location>
        <topology evidence="1">Multi-pass membrane protein</topology>
    </subcellularLocation>
</comment>
<feature type="transmembrane region" description="Helical" evidence="7">
    <location>
        <begin position="45"/>
        <end position="62"/>
    </location>
</feature>
<feature type="transmembrane region" description="Helical" evidence="7">
    <location>
        <begin position="108"/>
        <end position="134"/>
    </location>
</feature>
<dbReference type="CDD" id="cd16017">
    <property type="entry name" value="LptA"/>
    <property type="match status" value="1"/>
</dbReference>
<accession>A0A6B2KU19</accession>
<feature type="transmembrane region" description="Helical" evidence="7">
    <location>
        <begin position="146"/>
        <end position="165"/>
    </location>
</feature>
<sequence>MQSLSLKLPAKLVWRNGWGWLLFSLFLAYAFVLMYYPFAEIQTKRLSWVVVNALTFFLLARLPGMGRMLGALLIGLLFSINLSFIWFYGSRLTGGAIASAFETNPHEALGFIEHVGVLPFALFAAISALIYWLAGKVQPVGRKGGSLLLFIVLFPLLNLLLPAAFGAGGREAYEFKINPVSTLSRAYLRMQLLTDAMAVASYRHEMSKLMEESTRPRSLLPGTHFERDAQGRPDTIVLVIGESAAKGHYGLYGYRAGADRAMQDLASQHGHALVVDKAVAPAPITRESLVRVLSFASARDDQPFVRNLNLVEMARQAGYQTVWLSNQSEVGRHDTSVGVMANTADQVYFNRGGGLDIRLLDRFRQVLRPGTRQLIVLHLQGSHLAYARQHDNADWESAASSTAEVRHYDATVAHTDRVLAGIVHVLPRQTSLMLYVPDHGEIVNKGHGFLAPDARQYDIPMLVWGGESHVASIANALKAFREPSGVYFNTVNLPFVLSETMGYRFSAAVVQQARNDAAYLFNVDGQVLPLSALER</sequence>
<evidence type="ECO:0000256" key="4">
    <source>
        <dbReference type="ARBA" id="ARBA00022692"/>
    </source>
</evidence>
<dbReference type="InterPro" id="IPR058130">
    <property type="entry name" value="PEA_transf_C"/>
</dbReference>
<dbReference type="GO" id="GO:0016776">
    <property type="term" value="F:phosphotransferase activity, phosphate group as acceptor"/>
    <property type="evidence" value="ECO:0007669"/>
    <property type="project" value="TreeGrafter"/>
</dbReference>
<comment type="caution">
    <text evidence="9">The sequence shown here is derived from an EMBL/GenBank/DDBJ whole genome shotgun (WGS) entry which is preliminary data.</text>
</comment>
<dbReference type="InterPro" id="IPR040423">
    <property type="entry name" value="PEA_transferase"/>
</dbReference>
<feature type="transmembrane region" description="Helical" evidence="7">
    <location>
        <begin position="20"/>
        <end position="39"/>
    </location>
</feature>
<keyword evidence="5 7" id="KW-1133">Transmembrane helix</keyword>
<evidence type="ECO:0000256" key="3">
    <source>
        <dbReference type="ARBA" id="ARBA00022679"/>
    </source>
</evidence>
<evidence type="ECO:0000259" key="8">
    <source>
        <dbReference type="Pfam" id="PF00884"/>
    </source>
</evidence>
<dbReference type="PANTHER" id="PTHR30443:SF2">
    <property type="entry name" value="PHOSPHOETHANOLAMINE TRANSFERASE EPTC"/>
    <property type="match status" value="1"/>
</dbReference>
<dbReference type="Proteomes" id="UP000482578">
    <property type="component" value="Unassembled WGS sequence"/>
</dbReference>
<evidence type="ECO:0000313" key="9">
    <source>
        <dbReference type="EMBL" id="NDV13467.1"/>
    </source>
</evidence>
<dbReference type="Pfam" id="PF00884">
    <property type="entry name" value="Sulfatase"/>
    <property type="match status" value="1"/>
</dbReference>
<dbReference type="SUPFAM" id="SSF53649">
    <property type="entry name" value="Alkaline phosphatase-like"/>
    <property type="match status" value="1"/>
</dbReference>
<dbReference type="Gene3D" id="3.40.720.10">
    <property type="entry name" value="Alkaline Phosphatase, subunit A"/>
    <property type="match status" value="1"/>
</dbReference>
<proteinExistence type="predicted"/>
<keyword evidence="6 7" id="KW-0472">Membrane</keyword>
<dbReference type="InterPro" id="IPR000917">
    <property type="entry name" value="Sulfatase_N"/>
</dbReference>
<feature type="transmembrane region" description="Helical" evidence="7">
    <location>
        <begin position="69"/>
        <end position="88"/>
    </location>
</feature>
<evidence type="ECO:0000256" key="2">
    <source>
        <dbReference type="ARBA" id="ARBA00022475"/>
    </source>
</evidence>
<gene>
    <name evidence="9" type="ORF">GZH52_11805</name>
</gene>
<dbReference type="GO" id="GO:0009244">
    <property type="term" value="P:lipopolysaccharide core region biosynthetic process"/>
    <property type="evidence" value="ECO:0007669"/>
    <property type="project" value="TreeGrafter"/>
</dbReference>
<evidence type="ECO:0000256" key="5">
    <source>
        <dbReference type="ARBA" id="ARBA00022989"/>
    </source>
</evidence>
<dbReference type="PANTHER" id="PTHR30443">
    <property type="entry name" value="INNER MEMBRANE PROTEIN"/>
    <property type="match status" value="1"/>
</dbReference>
<dbReference type="EMBL" id="JAAGAA010000010">
    <property type="protein sequence ID" value="NDV13467.1"/>
    <property type="molecule type" value="Genomic_DNA"/>
</dbReference>
<keyword evidence="10" id="KW-1185">Reference proteome</keyword>
<evidence type="ECO:0000313" key="10">
    <source>
        <dbReference type="Proteomes" id="UP000482578"/>
    </source>
</evidence>